<feature type="compositionally biased region" description="Polar residues" evidence="11">
    <location>
        <begin position="133"/>
        <end position="154"/>
    </location>
</feature>
<proteinExistence type="inferred from homology"/>
<sequence>MVFDVLHFCFSFLSCFFVKAPEEEGGKPFQCPICGLVIKRKSYWKRHMVIHTGLKSHQCPLCPFRCARKDNLKSHMKVHQHQDRGETFQCQLCPFTSSRHFSLKLHMRCHQHFLRAEAKVKEEPNDVDIKGSPFNNSLGSHDEGSTSPGQNSLLPETLSQISSLPASSLPIKEEPKDSDCPSVVPFIERPNSNSSMKLKDSLDFVTCPSSLFSQDISVKMASDFLMKLS</sequence>
<evidence type="ECO:0000256" key="3">
    <source>
        <dbReference type="ARBA" id="ARBA00006991"/>
    </source>
</evidence>
<keyword evidence="5" id="KW-0677">Repeat</keyword>
<evidence type="ECO:0000313" key="14">
    <source>
        <dbReference type="EMBL" id="PIO33034.1"/>
    </source>
</evidence>
<evidence type="ECO:0000256" key="8">
    <source>
        <dbReference type="ARBA" id="ARBA00023125"/>
    </source>
</evidence>
<accession>A0A2G9RYZ1</accession>
<dbReference type="PROSITE" id="PS00028">
    <property type="entry name" value="ZINC_FINGER_C2H2_1"/>
    <property type="match status" value="2"/>
</dbReference>
<evidence type="ECO:0000256" key="6">
    <source>
        <dbReference type="ARBA" id="ARBA00022771"/>
    </source>
</evidence>
<dbReference type="FunFam" id="3.30.160.60:FF:000272">
    <property type="entry name" value="Zinc finger protein 827"/>
    <property type="match status" value="1"/>
</dbReference>
<evidence type="ECO:0000256" key="11">
    <source>
        <dbReference type="SAM" id="MobiDB-lite"/>
    </source>
</evidence>
<dbReference type="PANTHER" id="PTHR24404">
    <property type="entry name" value="ZINC FINGER PROTEIN"/>
    <property type="match status" value="1"/>
</dbReference>
<dbReference type="InterPro" id="IPR013087">
    <property type="entry name" value="Znf_C2H2_type"/>
</dbReference>
<gene>
    <name evidence="14" type="ORF">AB205_0186730</name>
</gene>
<feature type="domain" description="C2H2-type" evidence="13">
    <location>
        <begin position="57"/>
        <end position="84"/>
    </location>
</feature>
<keyword evidence="9" id="KW-0539">Nucleus</keyword>
<protein>
    <recommendedName>
        <fullName evidence="13">C2H2-type domain-containing protein</fullName>
    </recommendedName>
</protein>
<evidence type="ECO:0000256" key="5">
    <source>
        <dbReference type="ARBA" id="ARBA00022737"/>
    </source>
</evidence>
<dbReference type="PROSITE" id="PS50157">
    <property type="entry name" value="ZINC_FINGER_C2H2_2"/>
    <property type="match status" value="2"/>
</dbReference>
<feature type="signal peptide" evidence="12">
    <location>
        <begin position="1"/>
        <end position="20"/>
    </location>
</feature>
<dbReference type="PANTHER" id="PTHR24404:SF114">
    <property type="entry name" value="KLUMPFUSS, ISOFORM B-RELATED"/>
    <property type="match status" value="1"/>
</dbReference>
<dbReference type="SUPFAM" id="SSF57667">
    <property type="entry name" value="beta-beta-alpha zinc fingers"/>
    <property type="match status" value="1"/>
</dbReference>
<evidence type="ECO:0000256" key="9">
    <source>
        <dbReference type="ARBA" id="ARBA00023242"/>
    </source>
</evidence>
<feature type="region of interest" description="Disordered" evidence="11">
    <location>
        <begin position="122"/>
        <end position="154"/>
    </location>
</feature>
<evidence type="ECO:0000256" key="12">
    <source>
        <dbReference type="SAM" id="SignalP"/>
    </source>
</evidence>
<dbReference type="GO" id="GO:0006357">
    <property type="term" value="P:regulation of transcription by RNA polymerase II"/>
    <property type="evidence" value="ECO:0007669"/>
    <property type="project" value="TreeGrafter"/>
</dbReference>
<comment type="similarity">
    <text evidence="3">Belongs to the krueppel C2H2-type zinc-finger protein family.</text>
</comment>
<evidence type="ECO:0000256" key="10">
    <source>
        <dbReference type="PROSITE-ProRule" id="PRU00042"/>
    </source>
</evidence>
<dbReference type="InterPro" id="IPR050589">
    <property type="entry name" value="Ikaros_C2H2-ZF"/>
</dbReference>
<organism evidence="14">
    <name type="scientific">Aquarana catesbeiana</name>
    <name type="common">American bullfrog</name>
    <name type="synonym">Rana catesbeiana</name>
    <dbReference type="NCBI Taxonomy" id="8400"/>
    <lineage>
        <taxon>Eukaryota</taxon>
        <taxon>Metazoa</taxon>
        <taxon>Chordata</taxon>
        <taxon>Craniata</taxon>
        <taxon>Vertebrata</taxon>
        <taxon>Euteleostomi</taxon>
        <taxon>Amphibia</taxon>
        <taxon>Batrachia</taxon>
        <taxon>Anura</taxon>
        <taxon>Neobatrachia</taxon>
        <taxon>Ranoidea</taxon>
        <taxon>Ranidae</taxon>
        <taxon>Aquarana</taxon>
    </lineage>
</organism>
<keyword evidence="4" id="KW-0479">Metal-binding</keyword>
<evidence type="ECO:0000256" key="7">
    <source>
        <dbReference type="ARBA" id="ARBA00022833"/>
    </source>
</evidence>
<dbReference type="FunFam" id="3.30.160.60:FF:000100">
    <property type="entry name" value="Zinc finger 45-like"/>
    <property type="match status" value="1"/>
</dbReference>
<dbReference type="GO" id="GO:0005634">
    <property type="term" value="C:nucleus"/>
    <property type="evidence" value="ECO:0007669"/>
    <property type="project" value="UniProtKB-SubCell"/>
</dbReference>
<feature type="domain" description="C2H2-type" evidence="13">
    <location>
        <begin position="29"/>
        <end position="56"/>
    </location>
</feature>
<dbReference type="AlphaFoldDB" id="A0A2G9RYZ1"/>
<dbReference type="Pfam" id="PF00096">
    <property type="entry name" value="zf-C2H2"/>
    <property type="match status" value="2"/>
</dbReference>
<evidence type="ECO:0000256" key="1">
    <source>
        <dbReference type="ARBA" id="ARBA00003767"/>
    </source>
</evidence>
<dbReference type="InterPro" id="IPR036236">
    <property type="entry name" value="Znf_C2H2_sf"/>
</dbReference>
<dbReference type="Gene3D" id="3.30.160.60">
    <property type="entry name" value="Classic Zinc Finger"/>
    <property type="match status" value="2"/>
</dbReference>
<name>A0A2G9RYZ1_AQUCT</name>
<dbReference type="GO" id="GO:0003700">
    <property type="term" value="F:DNA-binding transcription factor activity"/>
    <property type="evidence" value="ECO:0007669"/>
    <property type="project" value="TreeGrafter"/>
</dbReference>
<comment type="subcellular location">
    <subcellularLocation>
        <location evidence="2">Nucleus</location>
    </subcellularLocation>
</comment>
<keyword evidence="12" id="KW-0732">Signal</keyword>
<keyword evidence="6 10" id="KW-0863">Zinc-finger</keyword>
<keyword evidence="7" id="KW-0862">Zinc</keyword>
<dbReference type="OrthoDB" id="6910977at2759"/>
<keyword evidence="8" id="KW-0238">DNA-binding</keyword>
<reference evidence="14" key="1">
    <citation type="submission" date="2017-08" db="EMBL/GenBank/DDBJ databases">
        <title>Assembly of the North American Bullfrog Genome.</title>
        <authorList>
            <person name="Warren R.L."/>
            <person name="Vandervalk B.P."/>
            <person name="Kucuk E."/>
            <person name="Birol I."/>
            <person name="Helbing C."/>
            <person name="Pandoh P."/>
            <person name="Behsaz B."/>
            <person name="Mohamadi H."/>
            <person name="Chu J."/>
            <person name="Jackman S."/>
            <person name="Hammond S.A."/>
            <person name="Veldhoen N."/>
            <person name="Kirk H."/>
            <person name="Zhao Y."/>
            <person name="Coope R."/>
            <person name="Pleasance S."/>
            <person name="Moore R."/>
            <person name="Holt R."/>
        </authorList>
    </citation>
    <scope>NUCLEOTIDE SEQUENCE</scope>
    <source>
        <strain evidence="14">Bruno</strain>
        <tissue evidence="14">Liver</tissue>
    </source>
</reference>
<dbReference type="EMBL" id="KV929525">
    <property type="protein sequence ID" value="PIO33034.1"/>
    <property type="molecule type" value="Genomic_DNA"/>
</dbReference>
<comment type="function">
    <text evidence="1">May be involved in transcriptional regulation.</text>
</comment>
<evidence type="ECO:0000259" key="13">
    <source>
        <dbReference type="PROSITE" id="PS50157"/>
    </source>
</evidence>
<dbReference type="SMART" id="SM00355">
    <property type="entry name" value="ZnF_C2H2"/>
    <property type="match status" value="3"/>
</dbReference>
<feature type="non-terminal residue" evidence="14">
    <location>
        <position position="229"/>
    </location>
</feature>
<dbReference type="GO" id="GO:0000978">
    <property type="term" value="F:RNA polymerase II cis-regulatory region sequence-specific DNA binding"/>
    <property type="evidence" value="ECO:0007669"/>
    <property type="project" value="TreeGrafter"/>
</dbReference>
<evidence type="ECO:0000256" key="2">
    <source>
        <dbReference type="ARBA" id="ARBA00004123"/>
    </source>
</evidence>
<evidence type="ECO:0000256" key="4">
    <source>
        <dbReference type="ARBA" id="ARBA00022723"/>
    </source>
</evidence>
<dbReference type="GO" id="GO:0008270">
    <property type="term" value="F:zinc ion binding"/>
    <property type="evidence" value="ECO:0007669"/>
    <property type="project" value="UniProtKB-KW"/>
</dbReference>
<feature type="chain" id="PRO_5013681599" description="C2H2-type domain-containing protein" evidence="12">
    <location>
        <begin position="21"/>
        <end position="229"/>
    </location>
</feature>